<dbReference type="AlphaFoldDB" id="A0A1V9G6Y0"/>
<gene>
    <name evidence="1" type="ORF">A4R26_14155</name>
</gene>
<keyword evidence="2" id="KW-1185">Reference proteome</keyword>
<organism evidence="1 2">
    <name type="scientific">Niastella populi</name>
    <dbReference type="NCBI Taxonomy" id="550983"/>
    <lineage>
        <taxon>Bacteria</taxon>
        <taxon>Pseudomonadati</taxon>
        <taxon>Bacteroidota</taxon>
        <taxon>Chitinophagia</taxon>
        <taxon>Chitinophagales</taxon>
        <taxon>Chitinophagaceae</taxon>
        <taxon>Niastella</taxon>
    </lineage>
</organism>
<name>A0A1V9G6Y0_9BACT</name>
<proteinExistence type="predicted"/>
<dbReference type="RefSeq" id="WP_081163028.1">
    <property type="nucleotide sequence ID" value="NZ_LWBP01000056.1"/>
</dbReference>
<accession>A0A1V9G6Y0</accession>
<dbReference type="Proteomes" id="UP000192276">
    <property type="component" value="Unassembled WGS sequence"/>
</dbReference>
<evidence type="ECO:0000313" key="2">
    <source>
        <dbReference type="Proteomes" id="UP000192276"/>
    </source>
</evidence>
<protein>
    <submittedName>
        <fullName evidence="1">Uncharacterized protein</fullName>
    </submittedName>
</protein>
<reference evidence="2" key="1">
    <citation type="submission" date="2016-04" db="EMBL/GenBank/DDBJ databases">
        <authorList>
            <person name="Chen L."/>
            <person name="Zhuang W."/>
            <person name="Wang G."/>
        </authorList>
    </citation>
    <scope>NUCLEOTIDE SEQUENCE [LARGE SCALE GENOMIC DNA]</scope>
    <source>
        <strain evidence="2">208</strain>
    </source>
</reference>
<sequence length="268" mass="30659">MTLELAVYWFESGRMHLWKCGVIPNGYILVEINLQSGGISLNKTVTDFLQKLPKDTNYVSQIRVAEDGYYLTIFFDLYHITTSGVATKVHNMSRFLEDVYVLNDNLIVGNMDSVELIGKSGKLLYAWPISNRVSNGYIKGEKGLYHSANGEDSTLEFQSNGENRLSINRYPPLSELTKMKEPYLSYVSDKYFIVFPYGNRNVIYAIKKDMNKLDICKTIAVKGVNFTPTFSQMQNEEGYPNIKIGYWNNVYYIFSVIKGNLKILSFTV</sequence>
<evidence type="ECO:0000313" key="1">
    <source>
        <dbReference type="EMBL" id="OQP66226.1"/>
    </source>
</evidence>
<comment type="caution">
    <text evidence="1">The sequence shown here is derived from an EMBL/GenBank/DDBJ whole genome shotgun (WGS) entry which is preliminary data.</text>
</comment>
<dbReference type="OrthoDB" id="665337at2"/>
<dbReference type="EMBL" id="LWBP01000056">
    <property type="protein sequence ID" value="OQP66226.1"/>
    <property type="molecule type" value="Genomic_DNA"/>
</dbReference>